<dbReference type="Pfam" id="PF11578">
    <property type="entry name" value="DUF3237"/>
    <property type="match status" value="1"/>
</dbReference>
<evidence type="ECO:0000313" key="2">
    <source>
        <dbReference type="EMBL" id="KIV85437.1"/>
    </source>
</evidence>
<protein>
    <submittedName>
        <fullName evidence="2">Uncharacterized protein</fullName>
    </submittedName>
</protein>
<reference evidence="2 3" key="1">
    <citation type="submission" date="2015-01" db="EMBL/GenBank/DDBJ databases">
        <title>The Genome Sequence of Exophiala sideris CBS121828.</title>
        <authorList>
            <consortium name="The Broad Institute Genomics Platform"/>
            <person name="Cuomo C."/>
            <person name="de Hoog S."/>
            <person name="Gorbushina A."/>
            <person name="Stielow B."/>
            <person name="Teixiera M."/>
            <person name="Abouelleil A."/>
            <person name="Chapman S.B."/>
            <person name="Priest M."/>
            <person name="Young S.K."/>
            <person name="Wortman J."/>
            <person name="Nusbaum C."/>
            <person name="Birren B."/>
        </authorList>
    </citation>
    <scope>NUCLEOTIDE SEQUENCE [LARGE SCALE GENOMIC DNA]</scope>
    <source>
        <strain evidence="2 3">CBS 121828</strain>
    </source>
</reference>
<dbReference type="STRING" id="1016849.A0A0D1YRY1"/>
<dbReference type="OrthoDB" id="3549121at2759"/>
<evidence type="ECO:0000313" key="3">
    <source>
        <dbReference type="Proteomes" id="UP000053599"/>
    </source>
</evidence>
<dbReference type="Gene3D" id="2.40.160.20">
    <property type="match status" value="1"/>
</dbReference>
<dbReference type="Proteomes" id="UP000053599">
    <property type="component" value="Unassembled WGS sequence"/>
</dbReference>
<gene>
    <name evidence="2" type="ORF">PV11_01133</name>
</gene>
<name>A0A0D1YRY1_9EURO</name>
<organism evidence="2 3">
    <name type="scientific">Exophiala sideris</name>
    <dbReference type="NCBI Taxonomy" id="1016849"/>
    <lineage>
        <taxon>Eukaryota</taxon>
        <taxon>Fungi</taxon>
        <taxon>Dikarya</taxon>
        <taxon>Ascomycota</taxon>
        <taxon>Pezizomycotina</taxon>
        <taxon>Eurotiomycetes</taxon>
        <taxon>Chaetothyriomycetidae</taxon>
        <taxon>Chaetothyriales</taxon>
        <taxon>Herpotrichiellaceae</taxon>
        <taxon>Exophiala</taxon>
    </lineage>
</organism>
<dbReference type="PANTHER" id="PTHR37315">
    <property type="entry name" value="UPF0311 PROTEIN BLR7842"/>
    <property type="match status" value="1"/>
</dbReference>
<dbReference type="InterPro" id="IPR020915">
    <property type="entry name" value="UPF0311"/>
</dbReference>
<dbReference type="AlphaFoldDB" id="A0A0D1YRY1"/>
<evidence type="ECO:0000256" key="1">
    <source>
        <dbReference type="SAM" id="MobiDB-lite"/>
    </source>
</evidence>
<feature type="compositionally biased region" description="Polar residues" evidence="1">
    <location>
        <begin position="77"/>
        <end position="109"/>
    </location>
</feature>
<proteinExistence type="predicted"/>
<feature type="region of interest" description="Disordered" evidence="1">
    <location>
        <begin position="54"/>
        <end position="143"/>
    </location>
</feature>
<feature type="compositionally biased region" description="Low complexity" evidence="1">
    <location>
        <begin position="110"/>
        <end position="135"/>
    </location>
</feature>
<accession>A0A0D1YRY1</accession>
<dbReference type="PANTHER" id="PTHR37315:SF1">
    <property type="entry name" value="UPF0311 PROTEIN BLR7842"/>
    <property type="match status" value="1"/>
</dbReference>
<dbReference type="EMBL" id="KN846951">
    <property type="protein sequence ID" value="KIV85437.1"/>
    <property type="molecule type" value="Genomic_DNA"/>
</dbReference>
<sequence>MGRTIDQDVHAAFVEFKAKEDDKCMSVQCIYCQQIRAKNTSRQKEHLLVCPGLANHPNAPRPQSSAGDGIGAPNGFGTPTSLHQTSSSMSNGMPTHTTPTQGMMQGMNSTQTPQGVPTTPQRQTPKPAKQPKTTPGSNLPAPPLDDVHAAFVEFRAKEEDKCLSVQCIYCNQIRAKNTSRQRQHLLECATYLNVMKESIPANNLLHRFDEGDVARSLQLPTPTIELDFRMSIKVNPRISVGTGLFGHRDWVSIVGGQWAGRWGKGIVIPGGQDNQLVVKDLATRIDATYLLQTNDEPPAYITARSKGWRSGPKDVLDSLNDPQIADTIAASQYKFRISVELETGDERYAFLNTCLWMGSGCRRSSESELFRCSTFEDCVLIFDQSSLTRTESARLRNCRSTSPSLYRTCCLLDGHGHT</sequence>